<dbReference type="SUPFAM" id="SSF53041">
    <property type="entry name" value="Resolvase-like"/>
    <property type="match status" value="1"/>
</dbReference>
<dbReference type="Proteomes" id="UP000306409">
    <property type="component" value="Chromosome"/>
</dbReference>
<organism evidence="2 3">
    <name type="scientific">Ruminiclostridium herbifermentans</name>
    <dbReference type="NCBI Taxonomy" id="2488810"/>
    <lineage>
        <taxon>Bacteria</taxon>
        <taxon>Bacillati</taxon>
        <taxon>Bacillota</taxon>
        <taxon>Clostridia</taxon>
        <taxon>Eubacteriales</taxon>
        <taxon>Oscillospiraceae</taxon>
        <taxon>Ruminiclostridium</taxon>
    </lineage>
</organism>
<keyword evidence="3" id="KW-1185">Reference proteome</keyword>
<dbReference type="InterPro" id="IPR006119">
    <property type="entry name" value="Resolv_N"/>
</dbReference>
<dbReference type="PANTHER" id="PTHR30461:SF23">
    <property type="entry name" value="DNA RECOMBINASE-RELATED"/>
    <property type="match status" value="1"/>
</dbReference>
<dbReference type="GO" id="GO:0000150">
    <property type="term" value="F:DNA strand exchange activity"/>
    <property type="evidence" value="ECO:0007669"/>
    <property type="project" value="InterPro"/>
</dbReference>
<dbReference type="GO" id="GO:0003677">
    <property type="term" value="F:DNA binding"/>
    <property type="evidence" value="ECO:0007669"/>
    <property type="project" value="InterPro"/>
</dbReference>
<name>A0A4U7JLB9_9FIRM</name>
<evidence type="ECO:0000313" key="3">
    <source>
        <dbReference type="Proteomes" id="UP000306409"/>
    </source>
</evidence>
<dbReference type="PROSITE" id="PS51737">
    <property type="entry name" value="RECOMBINASE_DNA_BIND"/>
    <property type="match status" value="1"/>
</dbReference>
<dbReference type="SMART" id="SM00857">
    <property type="entry name" value="Resolvase"/>
    <property type="match status" value="1"/>
</dbReference>
<gene>
    <name evidence="2" type="ORF">EHE19_007810</name>
</gene>
<dbReference type="OrthoDB" id="1094757at2"/>
<dbReference type="Pfam" id="PF00239">
    <property type="entry name" value="Resolvase"/>
    <property type="match status" value="1"/>
</dbReference>
<dbReference type="EMBL" id="CP061336">
    <property type="protein sequence ID" value="QNU68300.1"/>
    <property type="molecule type" value="Genomic_DNA"/>
</dbReference>
<protein>
    <submittedName>
        <fullName evidence="2">Recombinase family protein</fullName>
    </submittedName>
</protein>
<dbReference type="AlphaFoldDB" id="A0A4U7JLB9"/>
<accession>A0A4U7JLB9</accession>
<feature type="coiled-coil region" evidence="1">
    <location>
        <begin position="382"/>
        <end position="462"/>
    </location>
</feature>
<keyword evidence="1" id="KW-0175">Coiled coil</keyword>
<evidence type="ECO:0000256" key="1">
    <source>
        <dbReference type="SAM" id="Coils"/>
    </source>
</evidence>
<dbReference type="InterPro" id="IPR025827">
    <property type="entry name" value="Zn_ribbon_recom_dom"/>
</dbReference>
<dbReference type="Gene3D" id="3.90.1750.20">
    <property type="entry name" value="Putative Large Serine Recombinase, Chain B, Domain 2"/>
    <property type="match status" value="1"/>
</dbReference>
<evidence type="ECO:0000313" key="2">
    <source>
        <dbReference type="EMBL" id="QNU68300.1"/>
    </source>
</evidence>
<dbReference type="RefSeq" id="WP_137696471.1">
    <property type="nucleotide sequence ID" value="NZ_CP061336.1"/>
</dbReference>
<dbReference type="KEGG" id="rher:EHE19_007810"/>
<dbReference type="Pfam" id="PF07508">
    <property type="entry name" value="Recombinase"/>
    <property type="match status" value="1"/>
</dbReference>
<reference evidence="2 3" key="1">
    <citation type="submission" date="2020-09" db="EMBL/GenBank/DDBJ databases">
        <title>Characterization and genome sequencing of Ruminiclostridium sp. nov. MA18.</title>
        <authorList>
            <person name="Rettenmaier R."/>
            <person name="Kowollik M.-L."/>
            <person name="Liebl W."/>
            <person name="Zverlov V."/>
        </authorList>
    </citation>
    <scope>NUCLEOTIDE SEQUENCE [LARGE SCALE GENOMIC DNA]</scope>
    <source>
        <strain evidence="2 3">MA18</strain>
    </source>
</reference>
<dbReference type="InterPro" id="IPR038109">
    <property type="entry name" value="DNA_bind_recomb_sf"/>
</dbReference>
<proteinExistence type="predicted"/>
<dbReference type="InterPro" id="IPR011109">
    <property type="entry name" value="DNA_bind_recombinase_dom"/>
</dbReference>
<dbReference type="InterPro" id="IPR050639">
    <property type="entry name" value="SSR_resolvase"/>
</dbReference>
<dbReference type="InterPro" id="IPR036162">
    <property type="entry name" value="Resolvase-like_N_sf"/>
</dbReference>
<sequence length="523" mass="60493">MLGFNKPEINYHIGIYVRQSRDENDENLETIETQKRLLIDFIARNKLGTIYKTYVDDNVSGAGFERPALDELKKDVLACNINLIVLKDLSRLGRNNAKTLLFLDFLEEYGVRVITSDGRYDSIRDNETVGIDTWFNERYVRDISKKIRANLRFKIEQGEYIGNAPYGYVKSINEKNKLVVDNRTAPVVKEIFSLYKKGYGYAAIANILNEKGYPSPSSKNSDIPITPWNQVAVQRILCNRVYIGDTVQGVSEKISFKNKKTRRLPFEKWIITTNTHEPIVNNVDFEEVQRIRAKKRSNQGYNRNTSHFLSNLIFCGKCGKAMYVRVRKDRPTGYICSSYAKNGCKSCSSHYVSEQTIVDVINKELLDMLTNRTLIDSFCLNCDDFNEQEQQIKEKLQKVEQQIVVKQKQQDILYSDRLEGKISEQLFARMNPVIESRINMLNQELERLRAEQNNQLDKMQVIDNFIKKIRNQGINKSIIDLMVNRIIVYDSNDNIESLGTAVNDNGGNGLIVIEYNFNNWRDL</sequence>
<dbReference type="Gene3D" id="3.40.50.1390">
    <property type="entry name" value="Resolvase, N-terminal catalytic domain"/>
    <property type="match status" value="1"/>
</dbReference>
<dbReference type="PANTHER" id="PTHR30461">
    <property type="entry name" value="DNA-INVERTASE FROM LAMBDOID PROPHAGE"/>
    <property type="match status" value="1"/>
</dbReference>
<dbReference type="Pfam" id="PF13408">
    <property type="entry name" value="Zn_ribbon_recom"/>
    <property type="match status" value="1"/>
</dbReference>